<gene>
    <name evidence="1" type="ORF">HXX08_04465</name>
    <name evidence="2" type="ORF">OZ401_000241</name>
</gene>
<dbReference type="RefSeq" id="WP_341468888.1">
    <property type="nucleotide sequence ID" value="NZ_CP128399.1"/>
</dbReference>
<keyword evidence="4" id="KW-1185">Reference proteome</keyword>
<reference evidence="2" key="2">
    <citation type="journal article" date="2024" name="Nature">
        <title>Anoxygenic phototroph of the Chloroflexota uses a type I reaction centre.</title>
        <authorList>
            <person name="Tsuji J.M."/>
            <person name="Shaw N.A."/>
            <person name="Nagashima S."/>
            <person name="Venkiteswaran J.J."/>
            <person name="Schiff S.L."/>
            <person name="Watanabe T."/>
            <person name="Fukui M."/>
            <person name="Hanada S."/>
            <person name="Tank M."/>
            <person name="Neufeld J.D."/>
        </authorList>
    </citation>
    <scope>NUCLEOTIDE SEQUENCE</scope>
    <source>
        <strain evidence="2">L227-S17</strain>
    </source>
</reference>
<keyword evidence="1" id="KW-0808">Transferase</keyword>
<organism evidence="1 3">
    <name type="scientific">Candidatus Chlorohelix allophototropha</name>
    <dbReference type="NCBI Taxonomy" id="3003348"/>
    <lineage>
        <taxon>Bacteria</taxon>
        <taxon>Bacillati</taxon>
        <taxon>Chloroflexota</taxon>
        <taxon>Chloroflexia</taxon>
        <taxon>Candidatus Chloroheliales</taxon>
        <taxon>Candidatus Chloroheliaceae</taxon>
        <taxon>Candidatus Chlorohelix</taxon>
    </lineage>
</organism>
<evidence type="ECO:0000313" key="2">
    <source>
        <dbReference type="EMBL" id="WJW66993.1"/>
    </source>
</evidence>
<reference evidence="1 3" key="1">
    <citation type="submission" date="2020-06" db="EMBL/GenBank/DDBJ databases">
        <title>Anoxygenic phototrophic Chloroflexota member uses a Type I reaction center.</title>
        <authorList>
            <person name="Tsuji J.M."/>
            <person name="Shaw N.A."/>
            <person name="Nagashima S."/>
            <person name="Venkiteswaran J."/>
            <person name="Schiff S.L."/>
            <person name="Hanada S."/>
            <person name="Tank M."/>
            <person name="Neufeld J.D."/>
        </authorList>
    </citation>
    <scope>NUCLEOTIDE SEQUENCE [LARGE SCALE GENOMIC DNA]</scope>
    <source>
        <strain evidence="1">L227-S17</strain>
    </source>
</reference>
<name>A0A8T7LSW5_9CHLR</name>
<proteinExistence type="predicted"/>
<dbReference type="GO" id="GO:0016746">
    <property type="term" value="F:acyltransferase activity"/>
    <property type="evidence" value="ECO:0007669"/>
    <property type="project" value="UniProtKB-KW"/>
</dbReference>
<accession>A0A8T7LSW5</accession>
<keyword evidence="1" id="KW-0012">Acyltransferase</keyword>
<evidence type="ECO:0000313" key="1">
    <source>
        <dbReference type="EMBL" id="NWJ45114.1"/>
    </source>
</evidence>
<evidence type="ECO:0000313" key="3">
    <source>
        <dbReference type="Proteomes" id="UP000521676"/>
    </source>
</evidence>
<sequence length="481" mass="55656">MQTLFRLGKKLVDLTPIPFWFAQGRRELRQRYRDGVSILFYAASETFFDVEIRGRKNFTFTPGTLIACSHKRDADVAIVIPHLYNFRRPTRQRRMRGLYEVTRDDFMEKGFLVAYFPWLDWARPVLARINIARPMRDLQTCPVKLPDEQTISQLLQETIRIEGNLKAIEAIEDEWRVKMLGTEANNPRLTLKDAFLRAPLALLSQYATPRIFKEHLYIRIRERHYQLMKQQLHGMTRILERGGSIFIFPEGKVTPNGRFGKIRAALTRVVQGARTEVRMLPANVTYDYMDSVRRPKAIMVIGKEITNIKSFPKNELADLVGKEIAGLAVLTMSGLASRYLLEAVENGKDKVHYAIMRDELWNQLCELKATGLEVDMRLETRAGFEKRLQSYIHYCKSKGGIFLSEVTRQESKAQVRDSEWLALDVLALNRKECHKPGDHPVLYCANELMSLLEARDLVEEQVAETDNVISFQNYRRQGNAV</sequence>
<protein>
    <submittedName>
        <fullName evidence="1">1-acyl-sn-glycerol-3-phosphate acyltransferase</fullName>
    </submittedName>
</protein>
<dbReference type="Proteomes" id="UP000521676">
    <property type="component" value="Unassembled WGS sequence"/>
</dbReference>
<dbReference type="AlphaFoldDB" id="A0A8T7LSW5"/>
<dbReference type="Proteomes" id="UP001431572">
    <property type="component" value="Chromosome 1"/>
</dbReference>
<evidence type="ECO:0000313" key="4">
    <source>
        <dbReference type="Proteomes" id="UP001431572"/>
    </source>
</evidence>
<dbReference type="EMBL" id="CP128399">
    <property type="protein sequence ID" value="WJW66993.1"/>
    <property type="molecule type" value="Genomic_DNA"/>
</dbReference>
<dbReference type="EMBL" id="JACATZ010000001">
    <property type="protein sequence ID" value="NWJ45114.1"/>
    <property type="molecule type" value="Genomic_DNA"/>
</dbReference>